<evidence type="ECO:0000313" key="3">
    <source>
        <dbReference type="Proteomes" id="UP000628775"/>
    </source>
</evidence>
<protein>
    <submittedName>
        <fullName evidence="2">Uncharacterized protein</fullName>
    </submittedName>
</protein>
<evidence type="ECO:0000256" key="1">
    <source>
        <dbReference type="SAM" id="Phobius"/>
    </source>
</evidence>
<feature type="transmembrane region" description="Helical" evidence="1">
    <location>
        <begin position="12"/>
        <end position="31"/>
    </location>
</feature>
<keyword evidence="1" id="KW-0472">Membrane</keyword>
<sequence>MGANEVDSARFPAMLLAFCGLTWFIIPQASWEFDIHMHVSSNPFLSLGKD</sequence>
<keyword evidence="1" id="KW-0812">Transmembrane</keyword>
<comment type="caution">
    <text evidence="2">The sequence shown here is derived from an EMBL/GenBank/DDBJ whole genome shotgun (WGS) entry which is preliminary data.</text>
</comment>
<reference evidence="2" key="2">
    <citation type="submission" date="2020-09" db="EMBL/GenBank/DDBJ databases">
        <authorList>
            <person name="Sun Q."/>
            <person name="Zhou Y."/>
        </authorList>
    </citation>
    <scope>NUCLEOTIDE SEQUENCE</scope>
    <source>
        <strain evidence="2">CGMCC 1.15371</strain>
    </source>
</reference>
<gene>
    <name evidence="2" type="ORF">GCM10011391_10620</name>
</gene>
<dbReference type="EMBL" id="BMIR01000003">
    <property type="protein sequence ID" value="GGE33802.1"/>
    <property type="molecule type" value="Genomic_DNA"/>
</dbReference>
<evidence type="ECO:0000313" key="2">
    <source>
        <dbReference type="EMBL" id="GGE33802.1"/>
    </source>
</evidence>
<organism evidence="2 3">
    <name type="scientific">Pullulanibacillus camelliae</name>
    <dbReference type="NCBI Taxonomy" id="1707096"/>
    <lineage>
        <taxon>Bacteria</taxon>
        <taxon>Bacillati</taxon>
        <taxon>Bacillota</taxon>
        <taxon>Bacilli</taxon>
        <taxon>Bacillales</taxon>
        <taxon>Sporolactobacillaceae</taxon>
        <taxon>Pullulanibacillus</taxon>
    </lineage>
</organism>
<dbReference type="AlphaFoldDB" id="A0A8J2VNH3"/>
<reference evidence="2" key="1">
    <citation type="journal article" date="2014" name="Int. J. Syst. Evol. Microbiol.">
        <title>Complete genome sequence of Corynebacterium casei LMG S-19264T (=DSM 44701T), isolated from a smear-ripened cheese.</title>
        <authorList>
            <consortium name="US DOE Joint Genome Institute (JGI-PGF)"/>
            <person name="Walter F."/>
            <person name="Albersmeier A."/>
            <person name="Kalinowski J."/>
            <person name="Ruckert C."/>
        </authorList>
    </citation>
    <scope>NUCLEOTIDE SEQUENCE</scope>
    <source>
        <strain evidence="2">CGMCC 1.15371</strain>
    </source>
</reference>
<keyword evidence="1" id="KW-1133">Transmembrane helix</keyword>
<accession>A0A8J2VNH3</accession>
<keyword evidence="3" id="KW-1185">Reference proteome</keyword>
<proteinExistence type="predicted"/>
<name>A0A8J2VNH3_9BACL</name>
<dbReference type="Proteomes" id="UP000628775">
    <property type="component" value="Unassembled WGS sequence"/>
</dbReference>